<dbReference type="Gene3D" id="3.40.50.10140">
    <property type="entry name" value="Toll/interleukin-1 receptor homology (TIR) domain"/>
    <property type="match status" value="1"/>
</dbReference>
<proteinExistence type="predicted"/>
<keyword evidence="2" id="KW-0677">Repeat</keyword>
<dbReference type="InterPro" id="IPR002182">
    <property type="entry name" value="NB-ARC"/>
</dbReference>
<dbReference type="OMA" id="TSHEERF"/>
<sequence>MDDTGLETGKPISPSLLTAIKESWSAIVVLSPNYASSSWCLHELAMIIECMEDKNMIVLPIFYGVHPSDVRHQTTSFGEALTSHEERFGVEAVNRWRAALTKVANLSGLESKKYGSDQELVKKIVETVCSKVRPIDIEWAMCTGDFVAFEATRRAMDNITRALQHDEVTTIGVFGMGGVGKTSMVKHVGAQAQKIGLFNRVIMAVVSQTPNLRNIQGTLADLLGLKLQEETNVGRATRIVAEILRGYKILIILDDIWERIELSSIGIPNHTELQKRGSKIIFTARRLNVCHTMENQASIPLRVLSEDDAWDLFVKKARKSFDESPNFYDVARTVAKECAGLPVALVAVARALGDKDLYDWREAARRLKAAQPANYEDEGEVFRCIKLSYDYLKPDDDNIAKSFFLLCCLFPEDFDIEVEDLLVYAMGKGIFQDAHTIQEARAKAHSVVNYLKASSLLLDSAYAGFVKMHDVIRDVAISISSLEDGPRFLVKAGCELRDWPAINIAHEGYSAISLMRNEIHELPEKLGIEGLRS</sequence>
<name>A0A2P6QIL3_ROSCH</name>
<protein>
    <submittedName>
        <fullName evidence="7">Putative TIR domain, P-loop containing nucleoside triphosphate hydrolase</fullName>
    </submittedName>
</protein>
<dbReference type="InterPro" id="IPR042197">
    <property type="entry name" value="Apaf_helical"/>
</dbReference>
<dbReference type="SUPFAM" id="SSF52200">
    <property type="entry name" value="Toll/Interleukin receptor TIR domain"/>
    <property type="match status" value="1"/>
</dbReference>
<dbReference type="Gene3D" id="1.10.8.430">
    <property type="entry name" value="Helical domain of apoptotic protease-activating factors"/>
    <property type="match status" value="1"/>
</dbReference>
<dbReference type="EMBL" id="PDCK01000043">
    <property type="protein sequence ID" value="PRQ34022.1"/>
    <property type="molecule type" value="Genomic_DNA"/>
</dbReference>
<dbReference type="InterPro" id="IPR036388">
    <property type="entry name" value="WH-like_DNA-bd_sf"/>
</dbReference>
<dbReference type="Gramene" id="PRQ34022">
    <property type="protein sequence ID" value="PRQ34022"/>
    <property type="gene ID" value="RchiOBHm_Chr5g0064171"/>
</dbReference>
<dbReference type="GO" id="GO:0016787">
    <property type="term" value="F:hydrolase activity"/>
    <property type="evidence" value="ECO:0007669"/>
    <property type="project" value="UniProtKB-KW"/>
</dbReference>
<dbReference type="GO" id="GO:0005524">
    <property type="term" value="F:ATP binding"/>
    <property type="evidence" value="ECO:0007669"/>
    <property type="project" value="UniProtKB-KW"/>
</dbReference>
<dbReference type="InterPro" id="IPR035897">
    <property type="entry name" value="Toll_tir_struct_dom_sf"/>
</dbReference>
<dbReference type="InterPro" id="IPR027417">
    <property type="entry name" value="P-loop_NTPase"/>
</dbReference>
<gene>
    <name evidence="7" type="ORF">RchiOBHm_Chr5g0064171</name>
</gene>
<dbReference type="PANTHER" id="PTHR33463:SF203">
    <property type="entry name" value="AAA+ ATPASE DOMAIN-CONTAINING PROTEIN"/>
    <property type="match status" value="1"/>
</dbReference>
<dbReference type="AlphaFoldDB" id="A0A2P6QIL3"/>
<dbReference type="InterPro" id="IPR050905">
    <property type="entry name" value="Plant_NBS-LRR"/>
</dbReference>
<dbReference type="Pfam" id="PF01582">
    <property type="entry name" value="TIR"/>
    <property type="match status" value="1"/>
</dbReference>
<evidence type="ECO:0000256" key="3">
    <source>
        <dbReference type="ARBA" id="ARBA00022741"/>
    </source>
</evidence>
<dbReference type="GO" id="GO:0007165">
    <property type="term" value="P:signal transduction"/>
    <property type="evidence" value="ECO:0007669"/>
    <property type="project" value="InterPro"/>
</dbReference>
<evidence type="ECO:0000259" key="6">
    <source>
        <dbReference type="PROSITE" id="PS50104"/>
    </source>
</evidence>
<dbReference type="SUPFAM" id="SSF52540">
    <property type="entry name" value="P-loop containing nucleoside triphosphate hydrolases"/>
    <property type="match status" value="1"/>
</dbReference>
<dbReference type="FunFam" id="3.40.50.300:FF:001091">
    <property type="entry name" value="Probable disease resistance protein At1g61300"/>
    <property type="match status" value="1"/>
</dbReference>
<reference evidence="7 8" key="1">
    <citation type="journal article" date="2018" name="Nat. Genet.">
        <title>The Rosa genome provides new insights in the design of modern roses.</title>
        <authorList>
            <person name="Bendahmane M."/>
        </authorList>
    </citation>
    <scope>NUCLEOTIDE SEQUENCE [LARGE SCALE GENOMIC DNA]</scope>
    <source>
        <strain evidence="8">cv. Old Blush</strain>
    </source>
</reference>
<keyword evidence="5" id="KW-0067">ATP-binding</keyword>
<dbReference type="Pfam" id="PF00931">
    <property type="entry name" value="NB-ARC"/>
    <property type="match status" value="1"/>
</dbReference>
<dbReference type="PROSITE" id="PS50104">
    <property type="entry name" value="TIR"/>
    <property type="match status" value="1"/>
</dbReference>
<dbReference type="PANTHER" id="PTHR33463">
    <property type="entry name" value="NB-ARC DOMAIN-CONTAINING PROTEIN-RELATED"/>
    <property type="match status" value="1"/>
</dbReference>
<evidence type="ECO:0000313" key="8">
    <source>
        <dbReference type="Proteomes" id="UP000238479"/>
    </source>
</evidence>
<dbReference type="SMART" id="SM00255">
    <property type="entry name" value="TIR"/>
    <property type="match status" value="1"/>
</dbReference>
<keyword evidence="3" id="KW-0547">Nucleotide-binding</keyword>
<dbReference type="Proteomes" id="UP000238479">
    <property type="component" value="Chromosome 5"/>
</dbReference>
<evidence type="ECO:0000256" key="5">
    <source>
        <dbReference type="ARBA" id="ARBA00022840"/>
    </source>
</evidence>
<feature type="domain" description="TIR" evidence="6">
    <location>
        <begin position="1"/>
        <end position="132"/>
    </location>
</feature>
<dbReference type="GO" id="GO:0006952">
    <property type="term" value="P:defense response"/>
    <property type="evidence" value="ECO:0007669"/>
    <property type="project" value="UniProtKB-KW"/>
</dbReference>
<dbReference type="GO" id="GO:0043531">
    <property type="term" value="F:ADP binding"/>
    <property type="evidence" value="ECO:0007669"/>
    <property type="project" value="InterPro"/>
</dbReference>
<keyword evidence="1" id="KW-0433">Leucine-rich repeat</keyword>
<keyword evidence="4" id="KW-0611">Plant defense</keyword>
<dbReference type="PRINTS" id="PR00364">
    <property type="entry name" value="DISEASERSIST"/>
</dbReference>
<organism evidence="7 8">
    <name type="scientific">Rosa chinensis</name>
    <name type="common">China rose</name>
    <dbReference type="NCBI Taxonomy" id="74649"/>
    <lineage>
        <taxon>Eukaryota</taxon>
        <taxon>Viridiplantae</taxon>
        <taxon>Streptophyta</taxon>
        <taxon>Embryophyta</taxon>
        <taxon>Tracheophyta</taxon>
        <taxon>Spermatophyta</taxon>
        <taxon>Magnoliopsida</taxon>
        <taxon>eudicotyledons</taxon>
        <taxon>Gunneridae</taxon>
        <taxon>Pentapetalae</taxon>
        <taxon>rosids</taxon>
        <taxon>fabids</taxon>
        <taxon>Rosales</taxon>
        <taxon>Rosaceae</taxon>
        <taxon>Rosoideae</taxon>
        <taxon>Rosoideae incertae sedis</taxon>
        <taxon>Rosa</taxon>
    </lineage>
</organism>
<dbReference type="InterPro" id="IPR000157">
    <property type="entry name" value="TIR_dom"/>
</dbReference>
<keyword evidence="8" id="KW-1185">Reference proteome</keyword>
<evidence type="ECO:0000313" key="7">
    <source>
        <dbReference type="EMBL" id="PRQ34022.1"/>
    </source>
</evidence>
<dbReference type="Gene3D" id="3.40.50.300">
    <property type="entry name" value="P-loop containing nucleotide triphosphate hydrolases"/>
    <property type="match status" value="1"/>
</dbReference>
<evidence type="ECO:0000256" key="2">
    <source>
        <dbReference type="ARBA" id="ARBA00022737"/>
    </source>
</evidence>
<accession>A0A2P6QIL3</accession>
<evidence type="ECO:0000256" key="1">
    <source>
        <dbReference type="ARBA" id="ARBA00022614"/>
    </source>
</evidence>
<comment type="caution">
    <text evidence="7">The sequence shown here is derived from an EMBL/GenBank/DDBJ whole genome shotgun (WGS) entry which is preliminary data.</text>
</comment>
<dbReference type="Gene3D" id="1.10.10.10">
    <property type="entry name" value="Winged helix-like DNA-binding domain superfamily/Winged helix DNA-binding domain"/>
    <property type="match status" value="1"/>
</dbReference>
<keyword evidence="7" id="KW-0378">Hydrolase</keyword>
<evidence type="ECO:0000256" key="4">
    <source>
        <dbReference type="ARBA" id="ARBA00022821"/>
    </source>
</evidence>